<keyword evidence="1" id="KW-0472">Membrane</keyword>
<organism evidence="2 3">
    <name type="scientific">Cardiocondyla obscurior</name>
    <dbReference type="NCBI Taxonomy" id="286306"/>
    <lineage>
        <taxon>Eukaryota</taxon>
        <taxon>Metazoa</taxon>
        <taxon>Ecdysozoa</taxon>
        <taxon>Arthropoda</taxon>
        <taxon>Hexapoda</taxon>
        <taxon>Insecta</taxon>
        <taxon>Pterygota</taxon>
        <taxon>Neoptera</taxon>
        <taxon>Endopterygota</taxon>
        <taxon>Hymenoptera</taxon>
        <taxon>Apocrita</taxon>
        <taxon>Aculeata</taxon>
        <taxon>Formicoidea</taxon>
        <taxon>Formicidae</taxon>
        <taxon>Myrmicinae</taxon>
        <taxon>Cardiocondyla</taxon>
    </lineage>
</organism>
<gene>
    <name evidence="2" type="ORF">PUN28_005166</name>
</gene>
<evidence type="ECO:0000313" key="2">
    <source>
        <dbReference type="EMBL" id="KAL0126613.1"/>
    </source>
</evidence>
<sequence length="112" mass="12641">MTSYENAAFSRVADAHKNIFQMKIVDSVSRFVVAAEIPRIFGVVVFHVLSAVPCHVMLTFPLLRSRIILTVVHCSRKVEGTENAVMEVAKGNFDKLKFGILHLFKLSPFFFL</sequence>
<evidence type="ECO:0000256" key="1">
    <source>
        <dbReference type="SAM" id="Phobius"/>
    </source>
</evidence>
<proteinExistence type="predicted"/>
<reference evidence="2 3" key="1">
    <citation type="submission" date="2023-03" db="EMBL/GenBank/DDBJ databases">
        <title>High recombination rates correlate with genetic variation in Cardiocondyla obscurior ants.</title>
        <authorList>
            <person name="Errbii M."/>
        </authorList>
    </citation>
    <scope>NUCLEOTIDE SEQUENCE [LARGE SCALE GENOMIC DNA]</scope>
    <source>
        <strain evidence="2">Alpha-2009</strain>
        <tissue evidence="2">Whole body</tissue>
    </source>
</reference>
<keyword evidence="3" id="KW-1185">Reference proteome</keyword>
<dbReference type="AlphaFoldDB" id="A0AAW2GF21"/>
<comment type="caution">
    <text evidence="2">The sequence shown here is derived from an EMBL/GenBank/DDBJ whole genome shotgun (WGS) entry which is preliminary data.</text>
</comment>
<dbReference type="EMBL" id="JADYXP020000004">
    <property type="protein sequence ID" value="KAL0126613.1"/>
    <property type="molecule type" value="Genomic_DNA"/>
</dbReference>
<keyword evidence="1" id="KW-1133">Transmembrane helix</keyword>
<keyword evidence="1" id="KW-0812">Transmembrane</keyword>
<protein>
    <submittedName>
        <fullName evidence="2">Uncharacterized protein</fullName>
    </submittedName>
</protein>
<feature type="transmembrane region" description="Helical" evidence="1">
    <location>
        <begin position="40"/>
        <end position="63"/>
    </location>
</feature>
<dbReference type="Proteomes" id="UP001430953">
    <property type="component" value="Unassembled WGS sequence"/>
</dbReference>
<accession>A0AAW2GF21</accession>
<name>A0AAW2GF21_9HYME</name>
<evidence type="ECO:0000313" key="3">
    <source>
        <dbReference type="Proteomes" id="UP001430953"/>
    </source>
</evidence>